<proteinExistence type="predicted"/>
<protein>
    <submittedName>
        <fullName evidence="3">Ribosome biogenesis GTPase YqeH</fullName>
    </submittedName>
</protein>
<sequence>MEELICQGCGAQIQTTDPDQIGYTPKSSLDKEVVLCQRCFRLKHYNEIQDVSATDEDFLQMVSEIREKEGIVVHLIDIFDVEGSMLKSLSRIIGDKPVILAGNKMDLLPKSTNKRKLTQWLRSKAKDVGLIVEDVFLISSVKGYGLNDLTESIEFYRGGKDVYIVGTTNVGKSTFINRLIRQTTGEDHVITTSYFPGTTLGFISIPLDDQSSLIDTPGIVNHEQIAHYISDSDLKVITPKKEIKPRVFQLNSGQSLFFGGLGRIDFIKGERQSFVCYFANSLSIHRTKLENADNLYAEHKGGLLSPPEAESMENFPELKKSTYRIKEQKTDIVFPGLGWISLPDGEATVAAYSPKGVHLSLRKSFF</sequence>
<dbReference type="PANTHER" id="PTHR46434:SF1">
    <property type="entry name" value="GENETIC INTERACTOR OF PROHIBITINS 3, MITOCHONDRIAL"/>
    <property type="match status" value="1"/>
</dbReference>
<dbReference type="Pfam" id="PF01926">
    <property type="entry name" value="MMR_HSR1"/>
    <property type="match status" value="1"/>
</dbReference>
<dbReference type="InterPro" id="IPR006073">
    <property type="entry name" value="GTP-bd"/>
</dbReference>
<dbReference type="RefSeq" id="WP_343812361.1">
    <property type="nucleotide sequence ID" value="NZ_BAAADS010000012.1"/>
</dbReference>
<evidence type="ECO:0000313" key="3">
    <source>
        <dbReference type="EMBL" id="GAA0601955.1"/>
    </source>
</evidence>
<gene>
    <name evidence="3" type="primary">yqeH</name>
    <name evidence="3" type="ORF">GCM10009001_18510</name>
</gene>
<evidence type="ECO:0000259" key="2">
    <source>
        <dbReference type="Pfam" id="PF21516"/>
    </source>
</evidence>
<dbReference type="InterPro" id="IPR050896">
    <property type="entry name" value="Mito_lipid_metab_GTPase"/>
</dbReference>
<organism evidence="3 4">
    <name type="scientific">Virgibacillus siamensis</name>
    <dbReference type="NCBI Taxonomy" id="480071"/>
    <lineage>
        <taxon>Bacteria</taxon>
        <taxon>Bacillati</taxon>
        <taxon>Bacillota</taxon>
        <taxon>Bacilli</taxon>
        <taxon>Bacillales</taxon>
        <taxon>Bacillaceae</taxon>
        <taxon>Virgibacillus</taxon>
    </lineage>
</organism>
<dbReference type="NCBIfam" id="TIGR03597">
    <property type="entry name" value="GTPase_YqeH"/>
    <property type="match status" value="1"/>
</dbReference>
<evidence type="ECO:0000313" key="4">
    <source>
        <dbReference type="Proteomes" id="UP001500866"/>
    </source>
</evidence>
<reference evidence="4" key="1">
    <citation type="journal article" date="2019" name="Int. J. Syst. Evol. Microbiol.">
        <title>The Global Catalogue of Microorganisms (GCM) 10K type strain sequencing project: providing services to taxonomists for standard genome sequencing and annotation.</title>
        <authorList>
            <consortium name="The Broad Institute Genomics Platform"/>
            <consortium name="The Broad Institute Genome Sequencing Center for Infectious Disease"/>
            <person name="Wu L."/>
            <person name="Ma J."/>
        </authorList>
    </citation>
    <scope>NUCLEOTIDE SEQUENCE [LARGE SCALE GENOMIC DNA]</scope>
    <source>
        <strain evidence="4">JCM 15395</strain>
    </source>
</reference>
<dbReference type="EMBL" id="BAAADS010000012">
    <property type="protein sequence ID" value="GAA0601955.1"/>
    <property type="molecule type" value="Genomic_DNA"/>
</dbReference>
<comment type="caution">
    <text evidence="3">The sequence shown here is derived from an EMBL/GenBank/DDBJ whole genome shotgun (WGS) entry which is preliminary data.</text>
</comment>
<dbReference type="InterPro" id="IPR019988">
    <property type="entry name" value="GTP-bd_ribosome_bgen_YqeH"/>
</dbReference>
<dbReference type="SUPFAM" id="SSF52540">
    <property type="entry name" value="P-loop containing nucleoside triphosphate hydrolases"/>
    <property type="match status" value="1"/>
</dbReference>
<dbReference type="InterPro" id="IPR027417">
    <property type="entry name" value="P-loop_NTPase"/>
</dbReference>
<dbReference type="Proteomes" id="UP001500866">
    <property type="component" value="Unassembled WGS sequence"/>
</dbReference>
<name>A0ABP3R1R7_9BACI</name>
<accession>A0ABP3R1R7</accession>
<dbReference type="Gene3D" id="3.40.50.300">
    <property type="entry name" value="P-loop containing nucleotide triphosphate hydrolases"/>
    <property type="match status" value="1"/>
</dbReference>
<dbReference type="PANTHER" id="PTHR46434">
    <property type="entry name" value="GENETIC INTERACTOR OF PROHIBITINS 3, MITOCHONDRIAL"/>
    <property type="match status" value="1"/>
</dbReference>
<evidence type="ECO:0000259" key="1">
    <source>
        <dbReference type="Pfam" id="PF01926"/>
    </source>
</evidence>
<feature type="domain" description="NOA1/YqeH-like C-terminal" evidence="2">
    <location>
        <begin position="271"/>
        <end position="364"/>
    </location>
</feature>
<dbReference type="CDD" id="cd01855">
    <property type="entry name" value="YqeH"/>
    <property type="match status" value="1"/>
</dbReference>
<keyword evidence="4" id="KW-1185">Reference proteome</keyword>
<feature type="domain" description="G" evidence="1">
    <location>
        <begin position="162"/>
        <end position="226"/>
    </location>
</feature>
<dbReference type="InterPro" id="IPR048422">
    <property type="entry name" value="NOA1/YqeH-like_C"/>
</dbReference>
<dbReference type="Pfam" id="PF21516">
    <property type="entry name" value="YqeH-like_C"/>
    <property type="match status" value="1"/>
</dbReference>